<dbReference type="InterPro" id="IPR004242">
    <property type="entry name" value="Transposase_21"/>
</dbReference>
<name>A0A6P6TZJ6_COFAR</name>
<gene>
    <name evidence="5" type="primary">LOC113705963</name>
</gene>
<dbReference type="Proteomes" id="UP001652660">
    <property type="component" value="Chromosome 8c"/>
</dbReference>
<evidence type="ECO:0000259" key="3">
    <source>
        <dbReference type="Pfam" id="PF13963"/>
    </source>
</evidence>
<dbReference type="Pfam" id="PF13960">
    <property type="entry name" value="DUF4218"/>
    <property type="match status" value="1"/>
</dbReference>
<dbReference type="InterPro" id="IPR029480">
    <property type="entry name" value="Transpos_assoc"/>
</dbReference>
<evidence type="ECO:0000259" key="1">
    <source>
        <dbReference type="Pfam" id="PF13952"/>
    </source>
</evidence>
<keyword evidence="4" id="KW-1185">Reference proteome</keyword>
<evidence type="ECO:0000313" key="5">
    <source>
        <dbReference type="RefSeq" id="XP_027083664.2"/>
    </source>
</evidence>
<evidence type="ECO:0008006" key="6">
    <source>
        <dbReference type="Google" id="ProtNLM"/>
    </source>
</evidence>
<dbReference type="PANTHER" id="PTHR10775:SF182">
    <property type="entry name" value="TRANSPOSON, EN_SPM-LIKE, TRANSPOSASE-ASSOCIATED DOMAIN PROTEIN-RELATED"/>
    <property type="match status" value="1"/>
</dbReference>
<accession>A0A6P6TZJ6</accession>
<sequence>MDKSWMWKDRRSGEFEKGLELFLNYAFKHSSHGNGMIACPCSECKCGVCVSRADAKIHLKVFGFLKGYTQWVAHGEFVYSSAPIQTSDNVPHNISDIGDDMNGLVHEALGIPQQDPAMAGTFESNQELPNSVAEKFYKLIDDSQQELYPGCKKFFKLSFIFRLLHLKCLGKWSNKIFDMLLDLLREAFPEAMEKLPKSYYESEKLMKELGLGYEKYDACPNDCTLYWGVNAKRTCCETCKELRWEASENDPSGEKRKVARKVLWHFPLKPRLQRLFMSSKTAKHMRWHSEGRTKDGYMRHPADSPAWKTFDYQHTDFSKDPRNVRLGLASDGFNPFKNMSSTHSTWPVILIPYNLPPWMCMKQPYLMLSLLIPGPHAPGNDIDVYLQPLIKELKELWEMGINTYDASCKQNFQLRAALLWTISDFPGYAVLSGWSTKGKYACPVCHKHTTSERLRHKDCYMGHRKYLDPTHTFRKNSRAFNGKEEHGRAPEKLMGSTILSELKNFQIRFGKLVDDNPTLPFSWKKLSIFFDLPYWKDNLIRHNLDVMHIEKNICDCIVGTLLNLDKNKDDYTARCDLRDMGIRPELHPVEKENGRFYLPPACFTMDRKEKEIFCKVLKKVKVPDGYAANISRCVKLKPPKIYGLKSHDNHILMQQLLPIALRKTLSKAVRSPLIKLSRYFRKLCSKVLCAEDLVHMEKEIAIILCQLERIFPPSFFVIMVHLSIHLATEAKIGGPVHYRWMYPIERYLGNLKSYVRNKSRPEGCIAEGYIAEECLTFCSFFLADYVETKLNRSNRNEDVAKSSSSGLDLFSMSTRPLGKGIPTKFSDEILRKAHQYVLFNCDHVNPYINQHYQLIQERNPRAEKHVIELMHSENFASWFANHIEHSIECKGDTLLMDLKQLAKGPNIVGIQYKGLLVNGFRFHTRELEKKRKTQNSGVMVNATTSSFASAKDNNPILSDLDYYGILSNIIELDYREGRKVLLFECDWVSKGKRLKQDEDGFMLANFSNVKRHNEPYILAVQASQVFYVEDPLENGWHVVITTRPRAEYNMDHVGDVDMYLQSPISNIQLEDDNGHVSYIRDDVQGVELIPIRPNS</sequence>
<dbReference type="OrthoDB" id="1933987at2759"/>
<proteinExistence type="predicted"/>
<feature type="domain" description="DUF4218" evidence="2">
    <location>
        <begin position="683"/>
        <end position="796"/>
    </location>
</feature>
<dbReference type="Pfam" id="PF13963">
    <property type="entry name" value="Transpos_assoc"/>
    <property type="match status" value="1"/>
</dbReference>
<protein>
    <recommendedName>
        <fullName evidence="6">Transposase-associated domain-containing protein</fullName>
    </recommendedName>
</protein>
<evidence type="ECO:0000259" key="2">
    <source>
        <dbReference type="Pfam" id="PF13960"/>
    </source>
</evidence>
<dbReference type="Pfam" id="PF02992">
    <property type="entry name" value="Transposase_21"/>
    <property type="match status" value="1"/>
</dbReference>
<dbReference type="GeneID" id="113705963"/>
<reference evidence="4" key="1">
    <citation type="journal article" date="2025" name="Foods">
        <title>Unveiling the Microbial Signatures of Arabica Coffee Cherries: Insights into Ripeness Specific Diversity, Functional Traits, and Implications for Quality and Safety.</title>
        <authorList>
            <consortium name="RefSeq"/>
            <person name="Tenea G.N."/>
            <person name="Cifuentes V."/>
            <person name="Reyes P."/>
            <person name="Cevallos-Vallejos M."/>
        </authorList>
    </citation>
    <scope>NUCLEOTIDE SEQUENCE [LARGE SCALE GENOMIC DNA]</scope>
</reference>
<dbReference type="PANTHER" id="PTHR10775">
    <property type="entry name" value="OS08G0208400 PROTEIN"/>
    <property type="match status" value="1"/>
</dbReference>
<feature type="domain" description="DUF4216" evidence="1">
    <location>
        <begin position="970"/>
        <end position="1039"/>
    </location>
</feature>
<organism evidence="4 5">
    <name type="scientific">Coffea arabica</name>
    <name type="common">Arabian coffee</name>
    <dbReference type="NCBI Taxonomy" id="13443"/>
    <lineage>
        <taxon>Eukaryota</taxon>
        <taxon>Viridiplantae</taxon>
        <taxon>Streptophyta</taxon>
        <taxon>Embryophyta</taxon>
        <taxon>Tracheophyta</taxon>
        <taxon>Spermatophyta</taxon>
        <taxon>Magnoliopsida</taxon>
        <taxon>eudicotyledons</taxon>
        <taxon>Gunneridae</taxon>
        <taxon>Pentapetalae</taxon>
        <taxon>asterids</taxon>
        <taxon>lamiids</taxon>
        <taxon>Gentianales</taxon>
        <taxon>Rubiaceae</taxon>
        <taxon>Ixoroideae</taxon>
        <taxon>Gardenieae complex</taxon>
        <taxon>Bertiereae - Coffeeae clade</taxon>
        <taxon>Coffeeae</taxon>
        <taxon>Coffea</taxon>
    </lineage>
</organism>
<evidence type="ECO:0000313" key="4">
    <source>
        <dbReference type="Proteomes" id="UP001652660"/>
    </source>
</evidence>
<reference evidence="5" key="2">
    <citation type="submission" date="2025-08" db="UniProtKB">
        <authorList>
            <consortium name="RefSeq"/>
        </authorList>
    </citation>
    <scope>IDENTIFICATION</scope>
    <source>
        <tissue evidence="5">Leaves</tissue>
    </source>
</reference>
<dbReference type="InterPro" id="IPR025312">
    <property type="entry name" value="DUF4216"/>
</dbReference>
<feature type="domain" description="Transposase-associated" evidence="3">
    <location>
        <begin position="3"/>
        <end position="76"/>
    </location>
</feature>
<dbReference type="RefSeq" id="XP_027083664.2">
    <property type="nucleotide sequence ID" value="XM_027227863.2"/>
</dbReference>
<dbReference type="Pfam" id="PF13952">
    <property type="entry name" value="DUF4216"/>
    <property type="match status" value="1"/>
</dbReference>
<dbReference type="AlphaFoldDB" id="A0A6P6TZJ6"/>
<dbReference type="InterPro" id="IPR025452">
    <property type="entry name" value="DUF4218"/>
</dbReference>